<dbReference type="Pfam" id="PF06477">
    <property type="entry name" value="DUF1091"/>
    <property type="match status" value="1"/>
</dbReference>
<accession>A0A3B0JMZ9</accession>
<organism evidence="2 3">
    <name type="scientific">Drosophila guanche</name>
    <name type="common">Fruit fly</name>
    <dbReference type="NCBI Taxonomy" id="7266"/>
    <lineage>
        <taxon>Eukaryota</taxon>
        <taxon>Metazoa</taxon>
        <taxon>Ecdysozoa</taxon>
        <taxon>Arthropoda</taxon>
        <taxon>Hexapoda</taxon>
        <taxon>Insecta</taxon>
        <taxon>Pterygota</taxon>
        <taxon>Neoptera</taxon>
        <taxon>Endopterygota</taxon>
        <taxon>Diptera</taxon>
        <taxon>Brachycera</taxon>
        <taxon>Muscomorpha</taxon>
        <taxon>Ephydroidea</taxon>
        <taxon>Drosophilidae</taxon>
        <taxon>Drosophila</taxon>
        <taxon>Sophophora</taxon>
    </lineage>
</organism>
<feature type="signal peptide" evidence="1">
    <location>
        <begin position="1"/>
        <end position="19"/>
    </location>
</feature>
<dbReference type="PANTHER" id="PTHR20898:SF0">
    <property type="entry name" value="DAEDALUS ON 3-RELATED"/>
    <property type="match status" value="1"/>
</dbReference>
<evidence type="ECO:0008006" key="4">
    <source>
        <dbReference type="Google" id="ProtNLM"/>
    </source>
</evidence>
<dbReference type="OrthoDB" id="7816450at2759"/>
<protein>
    <recommendedName>
        <fullName evidence="4">MD-2-related lipid-recognition domain-containing protein</fullName>
    </recommendedName>
</protein>
<feature type="chain" id="PRO_5017456870" description="MD-2-related lipid-recognition domain-containing protein" evidence="1">
    <location>
        <begin position="20"/>
        <end position="174"/>
    </location>
</feature>
<dbReference type="InterPro" id="IPR010512">
    <property type="entry name" value="DUF1091"/>
</dbReference>
<gene>
    <name evidence="2" type="ORF">DGUA_6G002362</name>
</gene>
<evidence type="ECO:0000313" key="2">
    <source>
        <dbReference type="EMBL" id="SPP74696.1"/>
    </source>
</evidence>
<dbReference type="PANTHER" id="PTHR20898">
    <property type="entry name" value="DAEDALUS ON 3-RELATED-RELATED"/>
    <property type="match status" value="1"/>
</dbReference>
<keyword evidence="1" id="KW-0732">Signal</keyword>
<reference evidence="3" key="1">
    <citation type="submission" date="2018-01" db="EMBL/GenBank/DDBJ databases">
        <authorList>
            <person name="Alioto T."/>
            <person name="Alioto T."/>
        </authorList>
    </citation>
    <scope>NUCLEOTIDE SEQUENCE [LARGE SCALE GENOMIC DNA]</scope>
</reference>
<keyword evidence="3" id="KW-1185">Reference proteome</keyword>
<sequence length="174" mass="20536">MRSNLMLLLLAVLLQITRATRLLKFTNVKCQDLPTTAGLTRYDYCRLKVVRRNHVELSLKVSLLQLPVRNLTTRLQCFQRRDGYRPFMYNVLFDFCKLMDGRRRELSFERFVFDAISKHSNFNHSCPWKENHMTVEKFALDPTLINVPFPAGVFTFYAYGIPRTLTQVFFEKAD</sequence>
<dbReference type="Proteomes" id="UP000268350">
    <property type="component" value="Unassembled WGS sequence"/>
</dbReference>
<evidence type="ECO:0000313" key="3">
    <source>
        <dbReference type="Proteomes" id="UP000268350"/>
    </source>
</evidence>
<name>A0A3B0JMZ9_DROGU</name>
<evidence type="ECO:0000256" key="1">
    <source>
        <dbReference type="SAM" id="SignalP"/>
    </source>
</evidence>
<dbReference type="OMA" id="NILFDFC"/>
<dbReference type="AlphaFoldDB" id="A0A3B0JMZ9"/>
<dbReference type="EMBL" id="OUUW01000001">
    <property type="protein sequence ID" value="SPP74696.1"/>
    <property type="molecule type" value="Genomic_DNA"/>
</dbReference>
<proteinExistence type="predicted"/>
<dbReference type="SMART" id="SM00697">
    <property type="entry name" value="DM8"/>
    <property type="match status" value="1"/>
</dbReference>